<dbReference type="Pfam" id="PF13884">
    <property type="entry name" value="Peptidase_S74"/>
    <property type="match status" value="1"/>
</dbReference>
<gene>
    <name evidence="2" type="ORF">S01H1_64284</name>
</gene>
<dbReference type="InterPro" id="IPR030392">
    <property type="entry name" value="S74_ICA"/>
</dbReference>
<dbReference type="AlphaFoldDB" id="X0Y1U5"/>
<reference evidence="2" key="1">
    <citation type="journal article" date="2014" name="Front. Microbiol.">
        <title>High frequency of phylogenetically diverse reductive dehalogenase-homologous genes in deep subseafloor sedimentary metagenomes.</title>
        <authorList>
            <person name="Kawai M."/>
            <person name="Futagami T."/>
            <person name="Toyoda A."/>
            <person name="Takaki Y."/>
            <person name="Nishi S."/>
            <person name="Hori S."/>
            <person name="Arai W."/>
            <person name="Tsubouchi T."/>
            <person name="Morono Y."/>
            <person name="Uchiyama I."/>
            <person name="Ito T."/>
            <person name="Fujiyama A."/>
            <person name="Inagaki F."/>
            <person name="Takami H."/>
        </authorList>
    </citation>
    <scope>NUCLEOTIDE SEQUENCE</scope>
    <source>
        <strain evidence="2">Expedition CK06-06</strain>
    </source>
</reference>
<evidence type="ECO:0000259" key="1">
    <source>
        <dbReference type="PROSITE" id="PS51688"/>
    </source>
</evidence>
<name>X0Y1U5_9ZZZZ</name>
<dbReference type="EMBL" id="BARS01042363">
    <property type="protein sequence ID" value="GAG41327.1"/>
    <property type="molecule type" value="Genomic_DNA"/>
</dbReference>
<organism evidence="2">
    <name type="scientific">marine sediment metagenome</name>
    <dbReference type="NCBI Taxonomy" id="412755"/>
    <lineage>
        <taxon>unclassified sequences</taxon>
        <taxon>metagenomes</taxon>
        <taxon>ecological metagenomes</taxon>
    </lineage>
</organism>
<comment type="caution">
    <text evidence="2">The sequence shown here is derived from an EMBL/GenBank/DDBJ whole genome shotgun (WGS) entry which is preliminary data.</text>
</comment>
<feature type="non-terminal residue" evidence="2">
    <location>
        <position position="1"/>
    </location>
</feature>
<dbReference type="PROSITE" id="PS51688">
    <property type="entry name" value="ICA"/>
    <property type="match status" value="1"/>
</dbReference>
<sequence>TAFAATQSDENLKTNIKTITDALKKIEQIDGKTFTFIGGPESGGVIAQDVEKVMPDIVGERDGFKTVDYNAIIGLLVNAVKELARKAEQNGKTNT</sequence>
<evidence type="ECO:0000313" key="2">
    <source>
        <dbReference type="EMBL" id="GAG41327.1"/>
    </source>
</evidence>
<proteinExistence type="predicted"/>
<protein>
    <recommendedName>
        <fullName evidence="1">Peptidase S74 domain-containing protein</fullName>
    </recommendedName>
</protein>
<accession>X0Y1U5</accession>
<feature type="domain" description="Peptidase S74" evidence="1">
    <location>
        <begin position="8"/>
        <end position="94"/>
    </location>
</feature>